<accession>Q0G520</accession>
<dbReference type="eggNOG" id="ENOG5032V0A">
    <property type="taxonomic scope" value="Bacteria"/>
</dbReference>
<dbReference type="HOGENOM" id="CLU_100481_0_0_5"/>
<comment type="caution">
    <text evidence="1">The sequence shown here is derived from an EMBL/GenBank/DDBJ whole genome shotgun (WGS) entry which is preliminary data.</text>
</comment>
<gene>
    <name evidence="1" type="ORF">FP2506_10381</name>
</gene>
<dbReference type="EMBL" id="AATP01000001">
    <property type="protein sequence ID" value="EAU43244.1"/>
    <property type="molecule type" value="Genomic_DNA"/>
</dbReference>
<keyword evidence="2" id="KW-1185">Reference proteome</keyword>
<reference evidence="1 2" key="1">
    <citation type="journal article" date="2010" name="J. Bacteriol.">
        <title>Genome sequence of Fulvimarina pelagi HTCC2506T, a Mn(II)-oxidizing alphaproteobacterium possessing an aerobic anoxygenic photosynthetic gene cluster and Xanthorhodopsin.</title>
        <authorList>
            <person name="Kang I."/>
            <person name="Oh H.M."/>
            <person name="Lim S.I."/>
            <person name="Ferriera S."/>
            <person name="Giovannoni S.J."/>
            <person name="Cho J.C."/>
        </authorList>
    </citation>
    <scope>NUCLEOTIDE SEQUENCE [LARGE SCALE GENOMIC DNA]</scope>
    <source>
        <strain evidence="1 2">HTCC2506</strain>
    </source>
</reference>
<organism evidence="1 2">
    <name type="scientific">Fulvimarina pelagi HTCC2506</name>
    <dbReference type="NCBI Taxonomy" id="314231"/>
    <lineage>
        <taxon>Bacteria</taxon>
        <taxon>Pseudomonadati</taxon>
        <taxon>Pseudomonadota</taxon>
        <taxon>Alphaproteobacteria</taxon>
        <taxon>Hyphomicrobiales</taxon>
        <taxon>Aurantimonadaceae</taxon>
        <taxon>Fulvimarina</taxon>
    </lineage>
</organism>
<proteinExistence type="predicted"/>
<name>Q0G520_9HYPH</name>
<dbReference type="STRING" id="217511.GCA_001463845_00830"/>
<sequence>MLCVWVVYLQLLLNSYLRQRRSSILITRGAGTGLKARCLITNMSQEPVYVTSLIAELQTDQDKSEIQLTDMRELSEDLGMDPRSAMRQGSLERGRYLDIGHFDALIEQLANDAPNIERKTDIKAVEMTVVALYGPEELPVGAKRRFTVDWQADENTRITPNTVVTQQIHKNSERRRLMQELERFL</sequence>
<dbReference type="Proteomes" id="UP000004310">
    <property type="component" value="Unassembled WGS sequence"/>
</dbReference>
<evidence type="ECO:0000313" key="2">
    <source>
        <dbReference type="Proteomes" id="UP000004310"/>
    </source>
</evidence>
<dbReference type="AlphaFoldDB" id="Q0G520"/>
<protein>
    <submittedName>
        <fullName evidence="1">Uncharacterized protein</fullName>
    </submittedName>
</protein>
<evidence type="ECO:0000313" key="1">
    <source>
        <dbReference type="EMBL" id="EAU43244.1"/>
    </source>
</evidence>